<dbReference type="Proteomes" id="UP000653127">
    <property type="component" value="Unassembled WGS sequence"/>
</dbReference>
<protein>
    <submittedName>
        <fullName evidence="5">DeoR/GlpR transcriptional regulator</fullName>
    </submittedName>
</protein>
<reference evidence="5" key="1">
    <citation type="submission" date="2020-08" db="EMBL/GenBank/DDBJ databases">
        <title>Genome public.</title>
        <authorList>
            <person name="Liu C."/>
            <person name="Sun Q."/>
        </authorList>
    </citation>
    <scope>NUCLEOTIDE SEQUENCE</scope>
    <source>
        <strain evidence="5">NSJ-31</strain>
    </source>
</reference>
<dbReference type="PRINTS" id="PR00037">
    <property type="entry name" value="HTHLACR"/>
</dbReference>
<evidence type="ECO:0000256" key="2">
    <source>
        <dbReference type="ARBA" id="ARBA00023125"/>
    </source>
</evidence>
<gene>
    <name evidence="5" type="ORF">H8711_02165</name>
</gene>
<dbReference type="InterPro" id="IPR001034">
    <property type="entry name" value="DeoR_HTH"/>
</dbReference>
<dbReference type="Gene3D" id="1.10.10.10">
    <property type="entry name" value="Winged helix-like DNA-binding domain superfamily/Winged helix DNA-binding domain"/>
    <property type="match status" value="1"/>
</dbReference>
<dbReference type="Pfam" id="PF00455">
    <property type="entry name" value="DeoRC"/>
    <property type="match status" value="1"/>
</dbReference>
<evidence type="ECO:0000259" key="4">
    <source>
        <dbReference type="PROSITE" id="PS51000"/>
    </source>
</evidence>
<dbReference type="Gene3D" id="3.40.50.1360">
    <property type="match status" value="1"/>
</dbReference>
<keyword evidence="6" id="KW-1185">Reference proteome</keyword>
<keyword evidence="3" id="KW-0804">Transcription</keyword>
<dbReference type="PANTHER" id="PTHR30363:SF44">
    <property type="entry name" value="AGA OPERON TRANSCRIPTIONAL REPRESSOR-RELATED"/>
    <property type="match status" value="1"/>
</dbReference>
<name>A0A926DXK3_9FIRM</name>
<evidence type="ECO:0000313" key="6">
    <source>
        <dbReference type="Proteomes" id="UP000653127"/>
    </source>
</evidence>
<feature type="domain" description="HTH deoR-type" evidence="4">
    <location>
        <begin position="13"/>
        <end position="68"/>
    </location>
</feature>
<dbReference type="InterPro" id="IPR014036">
    <property type="entry name" value="DeoR-like_C"/>
</dbReference>
<organism evidence="5 6">
    <name type="scientific">Ligaoa zhengdingensis</name>
    <dbReference type="NCBI Taxonomy" id="2763658"/>
    <lineage>
        <taxon>Bacteria</taxon>
        <taxon>Bacillati</taxon>
        <taxon>Bacillota</taxon>
        <taxon>Clostridia</taxon>
        <taxon>Eubacteriales</taxon>
        <taxon>Oscillospiraceae</taxon>
        <taxon>Ligaoa</taxon>
    </lineage>
</organism>
<dbReference type="InterPro" id="IPR050313">
    <property type="entry name" value="Carb_Metab_HTH_regulators"/>
</dbReference>
<dbReference type="InterPro" id="IPR018356">
    <property type="entry name" value="Tscrpt_reg_HTH_DeoR_CS"/>
</dbReference>
<dbReference type="InterPro" id="IPR036390">
    <property type="entry name" value="WH_DNA-bd_sf"/>
</dbReference>
<dbReference type="SMART" id="SM01134">
    <property type="entry name" value="DeoRC"/>
    <property type="match status" value="1"/>
</dbReference>
<evidence type="ECO:0000313" key="5">
    <source>
        <dbReference type="EMBL" id="MBC8545743.1"/>
    </source>
</evidence>
<dbReference type="InterPro" id="IPR037171">
    <property type="entry name" value="NagB/RpiA_transferase-like"/>
</dbReference>
<dbReference type="RefSeq" id="WP_249281885.1">
    <property type="nucleotide sequence ID" value="NZ_JACRST010000001.1"/>
</dbReference>
<keyword evidence="1" id="KW-0805">Transcription regulation</keyword>
<dbReference type="SMART" id="SM00420">
    <property type="entry name" value="HTH_DEOR"/>
    <property type="match status" value="1"/>
</dbReference>
<dbReference type="AlphaFoldDB" id="A0A926DXK3"/>
<comment type="caution">
    <text evidence="5">The sequence shown here is derived from an EMBL/GenBank/DDBJ whole genome shotgun (WGS) entry which is preliminary data.</text>
</comment>
<evidence type="ECO:0000256" key="1">
    <source>
        <dbReference type="ARBA" id="ARBA00023015"/>
    </source>
</evidence>
<dbReference type="SUPFAM" id="SSF100950">
    <property type="entry name" value="NagB/RpiA/CoA transferase-like"/>
    <property type="match status" value="1"/>
</dbReference>
<keyword evidence="2" id="KW-0238">DNA-binding</keyword>
<dbReference type="SUPFAM" id="SSF46785">
    <property type="entry name" value="Winged helix' DNA-binding domain"/>
    <property type="match status" value="1"/>
</dbReference>
<evidence type="ECO:0000256" key="3">
    <source>
        <dbReference type="ARBA" id="ARBA00023163"/>
    </source>
</evidence>
<dbReference type="GO" id="GO:0003700">
    <property type="term" value="F:DNA-binding transcription factor activity"/>
    <property type="evidence" value="ECO:0007669"/>
    <property type="project" value="InterPro"/>
</dbReference>
<dbReference type="Pfam" id="PF08220">
    <property type="entry name" value="HTH_DeoR"/>
    <property type="match status" value="1"/>
</dbReference>
<accession>A0A926DXK3</accession>
<dbReference type="GO" id="GO:0003677">
    <property type="term" value="F:DNA binding"/>
    <property type="evidence" value="ECO:0007669"/>
    <property type="project" value="UniProtKB-KW"/>
</dbReference>
<proteinExistence type="predicted"/>
<dbReference type="InterPro" id="IPR036388">
    <property type="entry name" value="WH-like_DNA-bd_sf"/>
</dbReference>
<dbReference type="PANTHER" id="PTHR30363">
    <property type="entry name" value="HTH-TYPE TRANSCRIPTIONAL REGULATOR SRLR-RELATED"/>
    <property type="match status" value="1"/>
</dbReference>
<dbReference type="PROSITE" id="PS51000">
    <property type="entry name" value="HTH_DEOR_2"/>
    <property type="match status" value="1"/>
</dbReference>
<dbReference type="PROSITE" id="PS00894">
    <property type="entry name" value="HTH_DEOR_1"/>
    <property type="match status" value="1"/>
</dbReference>
<sequence length="279" mass="31139">MKRIGDFRPNIIPAERKKRIFGYILQNGCAQIRELSNVFLVSEATVRRDLAELETEGYIERTHGGAVLAGTRLTAERGFTSSQFDIPHLEEKKSIAEHMASYISNGDRVFLDVGTTAFEIAKRLHTHRDLTVVTCDLVIASMVEFHPSSTLIVTGGIKREGGHHLLMGTLAVEFLKNIHLDKAILSVDAIDPDYGLSHSDYTDAVIKRLVTQIADQVYVAADHSKFGRPTLARVCGLDKVDRLVTDDGLSPIYQRRLRQKGVPFFLASSQQDNHSQARR</sequence>
<dbReference type="EMBL" id="JACRST010000001">
    <property type="protein sequence ID" value="MBC8545743.1"/>
    <property type="molecule type" value="Genomic_DNA"/>
</dbReference>